<evidence type="ECO:0000256" key="2">
    <source>
        <dbReference type="SAM" id="SignalP"/>
    </source>
</evidence>
<protein>
    <submittedName>
        <fullName evidence="3">Uncharacterized protein</fullName>
    </submittedName>
</protein>
<organism evidence="3 4">
    <name type="scientific">Pristionchus pacificus</name>
    <name type="common">Parasitic nematode worm</name>
    <dbReference type="NCBI Taxonomy" id="54126"/>
    <lineage>
        <taxon>Eukaryota</taxon>
        <taxon>Metazoa</taxon>
        <taxon>Ecdysozoa</taxon>
        <taxon>Nematoda</taxon>
        <taxon>Chromadorea</taxon>
        <taxon>Rhabditida</taxon>
        <taxon>Rhabditina</taxon>
        <taxon>Diplogasteromorpha</taxon>
        <taxon>Diplogasteroidea</taxon>
        <taxon>Neodiplogasteridae</taxon>
        <taxon>Pristionchus</taxon>
    </lineage>
</organism>
<evidence type="ECO:0000313" key="3">
    <source>
        <dbReference type="EnsemblMetazoa" id="PPA44797.1"/>
    </source>
</evidence>
<accession>A0A2A6B4X6</accession>
<proteinExistence type="predicted"/>
<feature type="region of interest" description="Disordered" evidence="1">
    <location>
        <begin position="221"/>
        <end position="243"/>
    </location>
</feature>
<dbReference type="EnsemblMetazoa" id="PPA44797.1">
    <property type="protein sequence ID" value="PPA44797.1"/>
    <property type="gene ID" value="WBGene00283166"/>
</dbReference>
<evidence type="ECO:0000313" key="4">
    <source>
        <dbReference type="Proteomes" id="UP000005239"/>
    </source>
</evidence>
<name>A0A2A6B4X6_PRIPA</name>
<sequence>MYFSPVVNKLLLLVLLRDDGVRVGDEVERLFHRTIVNTSLHWLDLGMLCKRFNERDITCNRHFEMFTPTDRKRTDLEIDGAARPESGKIITSWTASYCSIVHDSIAIIGVTGERAVDDFDAGKCSRIDPGCSELDGRRDRATWWEFMTLVSAAAVARPLQLLSYTKMASLSELVRVNLITSSRADDFLTTEESMTTMTTHGIQKDQHASTKWKRRLTANLPQRRQQQPRPNRYPGYGMPIVKT</sequence>
<feature type="compositionally biased region" description="Low complexity" evidence="1">
    <location>
        <begin position="221"/>
        <end position="234"/>
    </location>
</feature>
<reference evidence="3" key="2">
    <citation type="submission" date="2022-06" db="UniProtKB">
        <authorList>
            <consortium name="EnsemblMetazoa"/>
        </authorList>
    </citation>
    <scope>IDENTIFICATION</scope>
    <source>
        <strain evidence="3">PS312</strain>
    </source>
</reference>
<gene>
    <name evidence="3" type="primary">WBGene00283166</name>
</gene>
<keyword evidence="4" id="KW-1185">Reference proteome</keyword>
<evidence type="ECO:0000256" key="1">
    <source>
        <dbReference type="SAM" id="MobiDB-lite"/>
    </source>
</evidence>
<dbReference type="Proteomes" id="UP000005239">
    <property type="component" value="Unassembled WGS sequence"/>
</dbReference>
<reference evidence="4" key="1">
    <citation type="journal article" date="2008" name="Nat. Genet.">
        <title>The Pristionchus pacificus genome provides a unique perspective on nematode lifestyle and parasitism.</title>
        <authorList>
            <person name="Dieterich C."/>
            <person name="Clifton S.W."/>
            <person name="Schuster L.N."/>
            <person name="Chinwalla A."/>
            <person name="Delehaunty K."/>
            <person name="Dinkelacker I."/>
            <person name="Fulton L."/>
            <person name="Fulton R."/>
            <person name="Godfrey J."/>
            <person name="Minx P."/>
            <person name="Mitreva M."/>
            <person name="Roeseler W."/>
            <person name="Tian H."/>
            <person name="Witte H."/>
            <person name="Yang S.P."/>
            <person name="Wilson R.K."/>
            <person name="Sommer R.J."/>
        </authorList>
    </citation>
    <scope>NUCLEOTIDE SEQUENCE [LARGE SCALE GENOMIC DNA]</scope>
    <source>
        <strain evidence="4">PS312</strain>
    </source>
</reference>
<keyword evidence="2" id="KW-0732">Signal</keyword>
<feature type="signal peptide" evidence="2">
    <location>
        <begin position="1"/>
        <end position="24"/>
    </location>
</feature>
<dbReference type="AlphaFoldDB" id="A0A2A6B4X6"/>
<accession>A0A8R1Z7G7</accession>
<feature type="chain" id="PRO_5044265052" evidence="2">
    <location>
        <begin position="25"/>
        <end position="243"/>
    </location>
</feature>